<dbReference type="Gene3D" id="3.10.10.10">
    <property type="entry name" value="HIV Type 1 Reverse Transcriptase, subunit A, domain 1"/>
    <property type="match status" value="1"/>
</dbReference>
<dbReference type="Gene3D" id="3.30.70.270">
    <property type="match status" value="1"/>
</dbReference>
<dbReference type="InterPro" id="IPR043128">
    <property type="entry name" value="Rev_trsase/Diguanyl_cyclase"/>
</dbReference>
<proteinExistence type="predicted"/>
<accession>A0A699IDN1</accession>
<gene>
    <name evidence="1" type="ORF">Tci_522248</name>
</gene>
<dbReference type="EMBL" id="BKCJ010286803">
    <property type="protein sequence ID" value="GEZ50275.1"/>
    <property type="molecule type" value="Genomic_DNA"/>
</dbReference>
<sequence>MWIDYRDLNKLTVKNRYPLSRIDDLFDQLQGSTVYSKNDLRSGYHQLRVLPVIPRFIEGFLKVAKPMTKLTQKKVAFEWGDKQEVDFQTLKDKLCCAPILALPQGAENFIVYCDARIKDWVNFEAQIEAIKPKNIKAKDVGGKNDYMDKLARLYLKEVVTRHGIPVSIICDHNGVIHFGKRGKLNPRVHSTFYVSNLKKCLSDEQLAISLDEVHIDNKLHFVEELVEVMDCEVKQLKQIRIPIIKVQWNSRRGLEFTWEHKDQF</sequence>
<dbReference type="PANTHER" id="PTHR24559:SF444">
    <property type="entry name" value="REVERSE TRANSCRIPTASE DOMAIN-CONTAINING PROTEIN"/>
    <property type="match status" value="1"/>
</dbReference>
<name>A0A699IDN1_TANCI</name>
<organism evidence="1">
    <name type="scientific">Tanacetum cinerariifolium</name>
    <name type="common">Dalmatian daisy</name>
    <name type="synonym">Chrysanthemum cinerariifolium</name>
    <dbReference type="NCBI Taxonomy" id="118510"/>
    <lineage>
        <taxon>Eukaryota</taxon>
        <taxon>Viridiplantae</taxon>
        <taxon>Streptophyta</taxon>
        <taxon>Embryophyta</taxon>
        <taxon>Tracheophyta</taxon>
        <taxon>Spermatophyta</taxon>
        <taxon>Magnoliopsida</taxon>
        <taxon>eudicotyledons</taxon>
        <taxon>Gunneridae</taxon>
        <taxon>Pentapetalae</taxon>
        <taxon>asterids</taxon>
        <taxon>campanulids</taxon>
        <taxon>Asterales</taxon>
        <taxon>Asteraceae</taxon>
        <taxon>Asteroideae</taxon>
        <taxon>Anthemideae</taxon>
        <taxon>Anthemidinae</taxon>
        <taxon>Tanacetum</taxon>
    </lineage>
</organism>
<comment type="caution">
    <text evidence="1">The sequence shown here is derived from an EMBL/GenBank/DDBJ whole genome shotgun (WGS) entry which is preliminary data.</text>
</comment>
<protein>
    <recommendedName>
        <fullName evidence="2">Reverse transcriptase domain-containing protein</fullName>
    </recommendedName>
</protein>
<dbReference type="AlphaFoldDB" id="A0A699IDN1"/>
<dbReference type="InterPro" id="IPR053134">
    <property type="entry name" value="RNA-dir_DNA_polymerase"/>
</dbReference>
<evidence type="ECO:0008006" key="2">
    <source>
        <dbReference type="Google" id="ProtNLM"/>
    </source>
</evidence>
<dbReference type="InterPro" id="IPR043502">
    <property type="entry name" value="DNA/RNA_pol_sf"/>
</dbReference>
<reference evidence="1" key="1">
    <citation type="journal article" date="2019" name="Sci. Rep.">
        <title>Draft genome of Tanacetum cinerariifolium, the natural source of mosquito coil.</title>
        <authorList>
            <person name="Yamashiro T."/>
            <person name="Shiraishi A."/>
            <person name="Satake H."/>
            <person name="Nakayama K."/>
        </authorList>
    </citation>
    <scope>NUCLEOTIDE SEQUENCE</scope>
</reference>
<dbReference type="SUPFAM" id="SSF56672">
    <property type="entry name" value="DNA/RNA polymerases"/>
    <property type="match status" value="1"/>
</dbReference>
<dbReference type="PANTHER" id="PTHR24559">
    <property type="entry name" value="TRANSPOSON TY3-I GAG-POL POLYPROTEIN"/>
    <property type="match status" value="1"/>
</dbReference>
<evidence type="ECO:0000313" key="1">
    <source>
        <dbReference type="EMBL" id="GEZ50275.1"/>
    </source>
</evidence>